<dbReference type="InterPro" id="IPR017501">
    <property type="entry name" value="Phage_infect_YhgE_C"/>
</dbReference>
<accession>A0A9X1WSD5</accession>
<keyword evidence="3 5" id="KW-1133">Transmembrane helix</keyword>
<evidence type="ECO:0000256" key="5">
    <source>
        <dbReference type="SAM" id="Phobius"/>
    </source>
</evidence>
<dbReference type="InterPro" id="IPR013525">
    <property type="entry name" value="ABC2_TM"/>
</dbReference>
<evidence type="ECO:0000259" key="6">
    <source>
        <dbReference type="Pfam" id="PF12698"/>
    </source>
</evidence>
<dbReference type="GO" id="GO:0016020">
    <property type="term" value="C:membrane"/>
    <property type="evidence" value="ECO:0007669"/>
    <property type="project" value="UniProtKB-SubCell"/>
</dbReference>
<feature type="transmembrane region" description="Helical" evidence="5">
    <location>
        <begin position="589"/>
        <end position="609"/>
    </location>
</feature>
<feature type="domain" description="ABC-2 type transporter transmembrane" evidence="6">
    <location>
        <begin position="25"/>
        <end position="159"/>
    </location>
</feature>
<comment type="caution">
    <text evidence="7">The sequence shown here is derived from an EMBL/GenBank/DDBJ whole genome shotgun (WGS) entry which is preliminary data.</text>
</comment>
<dbReference type="Gene3D" id="1.10.287.950">
    <property type="entry name" value="Methyl-accepting chemotaxis protein"/>
    <property type="match status" value="1"/>
</dbReference>
<gene>
    <name evidence="7" type="ORF">MUG84_22110</name>
</gene>
<dbReference type="InterPro" id="IPR051328">
    <property type="entry name" value="T7SS_ABC-Transporter"/>
</dbReference>
<evidence type="ECO:0000256" key="1">
    <source>
        <dbReference type="ARBA" id="ARBA00004141"/>
    </source>
</evidence>
<feature type="transmembrane region" description="Helical" evidence="5">
    <location>
        <begin position="20"/>
        <end position="43"/>
    </location>
</feature>
<dbReference type="InterPro" id="IPR023908">
    <property type="entry name" value="xxxLxxG_rpt"/>
</dbReference>
<dbReference type="NCBIfam" id="TIGR03061">
    <property type="entry name" value="pip_yhgE_Nterm"/>
    <property type="match status" value="1"/>
</dbReference>
<dbReference type="Gene3D" id="3.40.1710.10">
    <property type="entry name" value="abc type-2 transporter like domain"/>
    <property type="match status" value="1"/>
</dbReference>
<feature type="transmembrane region" description="Helical" evidence="5">
    <location>
        <begin position="747"/>
        <end position="767"/>
    </location>
</feature>
<sequence length="785" mass="82577">MRSLSVFVKDMAATVRNRKLLISMVAVICIPVMYAGLFLTAFWDPYAKMDQLPVAVVNKDTGAEYGGQSLKIGQDLVDELKKSDDFDWKFVSREEAEKGMADNKYYMTIVIPEDFSSKSATVLDEHPQPSEIIFEPNEGYNFLASQIGGSAIKEIKSQVSEKVTESYSKVMFDEIKTVSSGLGEAGNGASDISDGAGQLDEGAAKLKENLSKMVAGTVKLEEGIQPLSSGAGDLQKGAVSLKEGSQTLAGGLNQLSSAHKQLEDGVVSSHQGSTQLKDGLAASEAGSAKLQAGLQTAVDGSGKLEAGLASTLDGSGKLQEGLKQSEAGSSKLAESLKAAEAGGEQVASGAQSVAQGLQQLAQANPELAQNPAVQKLIAASQAVAKGSEQLHQGQQQLSEGAAQLNKSQQQLSGGASSLHAGLQQLSGGATQLSQGAEQLTAGVDQLHQGQQQLLQGATKLEAGQSKLEDGMKLFGTKLAEAANGSQQLASGAGQLADGSGKLQGGMSQLGSGVTAIADGSKQLDNGAGQLSEGLGQLKDGSTELASKLNEAAEKSGEVKVGDDNFKMFAEPVKIQENKISKVPNYGTGFAPYFLSLGLFVGALISTIVLPMRDTSVLGASGYNRFISRTLSFVLMSVLQSLLAALVMLYGLKLEVQNVPLFYVFTFITSLSFTFMVQAFVTWLDQPGRFVVIVLLIFQLTTSAGTFPLEMIPDWMKILNPLLPMTYSVVGFKSVISTGDFSLMWNQAAVLGAVGIVFLALTLTYFLMKSHKGILEQQQESPSLSA</sequence>
<evidence type="ECO:0000313" key="8">
    <source>
        <dbReference type="Proteomes" id="UP001139347"/>
    </source>
</evidence>
<dbReference type="InterPro" id="IPR017500">
    <property type="entry name" value="Phage_infect_YhgE_N"/>
</dbReference>
<feature type="transmembrane region" description="Helical" evidence="5">
    <location>
        <begin position="661"/>
        <end position="682"/>
    </location>
</feature>
<feature type="transmembrane region" description="Helical" evidence="5">
    <location>
        <begin position="689"/>
        <end position="708"/>
    </location>
</feature>
<comment type="subcellular location">
    <subcellularLocation>
        <location evidence="1">Membrane</location>
        <topology evidence="1">Multi-pass membrane protein</topology>
    </subcellularLocation>
</comment>
<dbReference type="NCBIfam" id="TIGR03057">
    <property type="entry name" value="xxxLxxG_by_4"/>
    <property type="match status" value="4"/>
</dbReference>
<dbReference type="NCBIfam" id="TIGR03062">
    <property type="entry name" value="pip_yhgE_Cterm"/>
    <property type="match status" value="1"/>
</dbReference>
<dbReference type="AlphaFoldDB" id="A0A9X1WSD5"/>
<evidence type="ECO:0000256" key="4">
    <source>
        <dbReference type="ARBA" id="ARBA00023136"/>
    </source>
</evidence>
<keyword evidence="4 5" id="KW-0472">Membrane</keyword>
<organism evidence="7 8">
    <name type="scientific">Paenibacillus mangrovi</name>
    <dbReference type="NCBI Taxonomy" id="2931978"/>
    <lineage>
        <taxon>Bacteria</taxon>
        <taxon>Bacillati</taxon>
        <taxon>Bacillota</taxon>
        <taxon>Bacilli</taxon>
        <taxon>Bacillales</taxon>
        <taxon>Paenibacillaceae</taxon>
        <taxon>Paenibacillus</taxon>
    </lineage>
</organism>
<reference evidence="7" key="1">
    <citation type="submission" date="2022-04" db="EMBL/GenBank/DDBJ databases">
        <title>Paenibacillus mangrovi sp. nov., a novel endophytic bacterium isolated from bark of Kandelia candel.</title>
        <authorList>
            <person name="Tuo L."/>
        </authorList>
    </citation>
    <scope>NUCLEOTIDE SEQUENCE</scope>
    <source>
        <strain evidence="7">KQZ6P-2</strain>
    </source>
</reference>
<dbReference type="GO" id="GO:0140359">
    <property type="term" value="F:ABC-type transporter activity"/>
    <property type="evidence" value="ECO:0007669"/>
    <property type="project" value="InterPro"/>
</dbReference>
<dbReference type="RefSeq" id="WP_244729017.1">
    <property type="nucleotide sequence ID" value="NZ_JALIRP010000011.1"/>
</dbReference>
<keyword evidence="8" id="KW-1185">Reference proteome</keyword>
<keyword evidence="2 5" id="KW-0812">Transmembrane</keyword>
<dbReference type="PANTHER" id="PTHR43077">
    <property type="entry name" value="TRANSPORT PERMEASE YVFS-RELATED"/>
    <property type="match status" value="1"/>
</dbReference>
<feature type="domain" description="ABC-2 type transporter transmembrane" evidence="6">
    <location>
        <begin position="570"/>
        <end position="762"/>
    </location>
</feature>
<evidence type="ECO:0000313" key="7">
    <source>
        <dbReference type="EMBL" id="MCJ8014397.1"/>
    </source>
</evidence>
<protein>
    <submittedName>
        <fullName evidence="7">YhgE/Pip domain-containing protein</fullName>
    </submittedName>
</protein>
<name>A0A9X1WSD5_9BACL</name>
<dbReference type="EMBL" id="JALIRP010000011">
    <property type="protein sequence ID" value="MCJ8014397.1"/>
    <property type="molecule type" value="Genomic_DNA"/>
</dbReference>
<dbReference type="Pfam" id="PF12698">
    <property type="entry name" value="ABC2_membrane_3"/>
    <property type="match status" value="2"/>
</dbReference>
<dbReference type="Proteomes" id="UP001139347">
    <property type="component" value="Unassembled WGS sequence"/>
</dbReference>
<evidence type="ECO:0000256" key="3">
    <source>
        <dbReference type="ARBA" id="ARBA00022989"/>
    </source>
</evidence>
<evidence type="ECO:0000256" key="2">
    <source>
        <dbReference type="ARBA" id="ARBA00022692"/>
    </source>
</evidence>
<proteinExistence type="predicted"/>
<feature type="transmembrane region" description="Helical" evidence="5">
    <location>
        <begin position="630"/>
        <end position="649"/>
    </location>
</feature>
<dbReference type="PANTHER" id="PTHR43077:SF5">
    <property type="entry name" value="PHAGE INFECTION PROTEIN"/>
    <property type="match status" value="1"/>
</dbReference>